<dbReference type="GO" id="GO:0004765">
    <property type="term" value="F:shikimate kinase activity"/>
    <property type="evidence" value="ECO:0007669"/>
    <property type="project" value="UniProtKB-UniRule"/>
</dbReference>
<dbReference type="PANTHER" id="PTHR21087:SF16">
    <property type="entry name" value="SHIKIMATE KINASE 1, CHLOROPLASTIC"/>
    <property type="match status" value="1"/>
</dbReference>
<evidence type="ECO:0000256" key="3">
    <source>
        <dbReference type="ARBA" id="ARBA00012154"/>
    </source>
</evidence>
<evidence type="ECO:0000256" key="11">
    <source>
        <dbReference type="HAMAP-Rule" id="MF_00109"/>
    </source>
</evidence>
<name>A0A2C6L1D8_9FIRM</name>
<keyword evidence="5 11" id="KW-0808">Transferase</keyword>
<proteinExistence type="inferred from homology"/>
<feature type="binding site" evidence="11">
    <location>
        <position position="79"/>
    </location>
    <ligand>
        <name>substrate</name>
    </ligand>
</feature>
<dbReference type="PROSITE" id="PS01128">
    <property type="entry name" value="SHIKIMATE_KINASE"/>
    <property type="match status" value="1"/>
</dbReference>
<dbReference type="AlphaFoldDB" id="A0A2C6L1D8"/>
<keyword evidence="11" id="KW-0460">Magnesium</keyword>
<comment type="caution">
    <text evidence="12">The sequence shown here is derived from an EMBL/GenBank/DDBJ whole genome shotgun (WGS) entry which is preliminary data.</text>
</comment>
<dbReference type="CDD" id="cd00464">
    <property type="entry name" value="SK"/>
    <property type="match status" value="1"/>
</dbReference>
<dbReference type="RefSeq" id="WP_099084131.1">
    <property type="nucleotide sequence ID" value="NZ_AWQQ01000146.1"/>
</dbReference>
<evidence type="ECO:0000256" key="6">
    <source>
        <dbReference type="ARBA" id="ARBA00022741"/>
    </source>
</evidence>
<comment type="catalytic activity">
    <reaction evidence="10 11">
        <text>shikimate + ATP = 3-phosphoshikimate + ADP + H(+)</text>
        <dbReference type="Rhea" id="RHEA:13121"/>
        <dbReference type="ChEBI" id="CHEBI:15378"/>
        <dbReference type="ChEBI" id="CHEBI:30616"/>
        <dbReference type="ChEBI" id="CHEBI:36208"/>
        <dbReference type="ChEBI" id="CHEBI:145989"/>
        <dbReference type="ChEBI" id="CHEBI:456216"/>
        <dbReference type="EC" id="2.7.1.71"/>
    </reaction>
</comment>
<comment type="caution">
    <text evidence="11">Lacks conserved residue(s) required for the propagation of feature annotation.</text>
</comment>
<dbReference type="GO" id="GO:0005524">
    <property type="term" value="F:ATP binding"/>
    <property type="evidence" value="ECO:0007669"/>
    <property type="project" value="UniProtKB-UniRule"/>
</dbReference>
<comment type="similarity">
    <text evidence="2 11">Belongs to the shikimate kinase family.</text>
</comment>
<reference evidence="12 13" key="1">
    <citation type="submission" date="2013-09" db="EMBL/GenBank/DDBJ databases">
        <title>Biodegradation of hydrocarbons in the deep terrestrial subsurface : characterization of a microbial consortium composed of two Desulfotomaculum species originating from a deep geological formation.</title>
        <authorList>
            <person name="Aullo T."/>
            <person name="Berlendis S."/>
            <person name="Lascourreges J.-F."/>
            <person name="Dessort D."/>
            <person name="Saint-Laurent S."/>
            <person name="Schraauwers B."/>
            <person name="Mas J."/>
            <person name="Magot M."/>
            <person name="Ranchou-Peyruse A."/>
        </authorList>
    </citation>
    <scope>NUCLEOTIDE SEQUENCE [LARGE SCALE GENOMIC DNA]</scope>
    <source>
        <strain evidence="12 13">Bs107</strain>
    </source>
</reference>
<dbReference type="Gene3D" id="3.40.50.300">
    <property type="entry name" value="P-loop containing nucleotide triphosphate hydrolases"/>
    <property type="match status" value="1"/>
</dbReference>
<feature type="binding site" evidence="11">
    <location>
        <position position="136"/>
    </location>
    <ligand>
        <name>substrate</name>
    </ligand>
</feature>
<evidence type="ECO:0000256" key="2">
    <source>
        <dbReference type="ARBA" id="ARBA00006997"/>
    </source>
</evidence>
<comment type="pathway">
    <text evidence="1 11">Metabolic intermediate biosynthesis; chorismate biosynthesis; chorismate from D-erythrose 4-phosphate and phosphoenolpyruvate: step 5/7.</text>
</comment>
<feature type="binding site" evidence="11">
    <location>
        <position position="33"/>
    </location>
    <ligand>
        <name>substrate</name>
    </ligand>
</feature>
<organism evidence="12 13">
    <name type="scientific">Desulforamulus profundi</name>
    <dbReference type="NCBI Taxonomy" id="1383067"/>
    <lineage>
        <taxon>Bacteria</taxon>
        <taxon>Bacillati</taxon>
        <taxon>Bacillota</taxon>
        <taxon>Clostridia</taxon>
        <taxon>Eubacteriales</taxon>
        <taxon>Peptococcaceae</taxon>
        <taxon>Desulforamulus</taxon>
    </lineage>
</organism>
<dbReference type="PRINTS" id="PR01100">
    <property type="entry name" value="SHIKIMTKNASE"/>
</dbReference>
<feature type="binding site" evidence="11">
    <location>
        <begin position="11"/>
        <end position="16"/>
    </location>
    <ligand>
        <name>ATP</name>
        <dbReference type="ChEBI" id="CHEBI:30616"/>
    </ligand>
</feature>
<dbReference type="SUPFAM" id="SSF52540">
    <property type="entry name" value="P-loop containing nucleoside triphosphate hydrolases"/>
    <property type="match status" value="1"/>
</dbReference>
<dbReference type="InterPro" id="IPR023000">
    <property type="entry name" value="Shikimate_kinase_CS"/>
</dbReference>
<keyword evidence="11" id="KW-0963">Cytoplasm</keyword>
<dbReference type="Proteomes" id="UP000222564">
    <property type="component" value="Unassembled WGS sequence"/>
</dbReference>
<evidence type="ECO:0000256" key="4">
    <source>
        <dbReference type="ARBA" id="ARBA00022605"/>
    </source>
</evidence>
<dbReference type="GO" id="GO:0009073">
    <property type="term" value="P:aromatic amino acid family biosynthetic process"/>
    <property type="evidence" value="ECO:0007669"/>
    <property type="project" value="UniProtKB-KW"/>
</dbReference>
<dbReference type="NCBIfam" id="NF010553">
    <property type="entry name" value="PRK13947.1"/>
    <property type="match status" value="1"/>
</dbReference>
<dbReference type="InterPro" id="IPR027417">
    <property type="entry name" value="P-loop_NTPase"/>
</dbReference>
<keyword evidence="13" id="KW-1185">Reference proteome</keyword>
<dbReference type="InterPro" id="IPR031322">
    <property type="entry name" value="Shikimate/glucono_kinase"/>
</dbReference>
<evidence type="ECO:0000313" key="13">
    <source>
        <dbReference type="Proteomes" id="UP000222564"/>
    </source>
</evidence>
<keyword evidence="9 11" id="KW-0057">Aromatic amino acid biosynthesis</keyword>
<dbReference type="Pfam" id="PF01202">
    <property type="entry name" value="SKI"/>
    <property type="match status" value="1"/>
</dbReference>
<evidence type="ECO:0000256" key="5">
    <source>
        <dbReference type="ARBA" id="ARBA00022679"/>
    </source>
</evidence>
<feature type="binding site" evidence="11">
    <location>
        <position position="15"/>
    </location>
    <ligand>
        <name>Mg(2+)</name>
        <dbReference type="ChEBI" id="CHEBI:18420"/>
    </ligand>
</feature>
<dbReference type="HAMAP" id="MF_00109">
    <property type="entry name" value="Shikimate_kinase"/>
    <property type="match status" value="1"/>
</dbReference>
<gene>
    <name evidence="11" type="primary">aroK</name>
    <name evidence="12" type="ORF">P378_19825</name>
</gene>
<dbReference type="OrthoDB" id="9800332at2"/>
<dbReference type="PANTHER" id="PTHR21087">
    <property type="entry name" value="SHIKIMATE KINASE"/>
    <property type="match status" value="1"/>
</dbReference>
<evidence type="ECO:0000256" key="1">
    <source>
        <dbReference type="ARBA" id="ARBA00004842"/>
    </source>
</evidence>
<accession>A0A2C6L1D8</accession>
<keyword evidence="8 11" id="KW-0067">ATP-binding</keyword>
<comment type="cofactor">
    <cofactor evidence="11">
        <name>Mg(2+)</name>
        <dbReference type="ChEBI" id="CHEBI:18420"/>
    </cofactor>
    <text evidence="11">Binds 1 Mg(2+) ion per subunit.</text>
</comment>
<evidence type="ECO:0000256" key="7">
    <source>
        <dbReference type="ARBA" id="ARBA00022777"/>
    </source>
</evidence>
<protein>
    <recommendedName>
        <fullName evidence="3 11">Shikimate kinase</fullName>
        <shortName evidence="11">SK</shortName>
        <ecNumber evidence="3 11">2.7.1.71</ecNumber>
    </recommendedName>
</protein>
<comment type="function">
    <text evidence="11">Catalyzes the specific phosphorylation of the 3-hydroxyl group of shikimic acid using ATP as a cosubstrate.</text>
</comment>
<dbReference type="GO" id="GO:0005829">
    <property type="term" value="C:cytosol"/>
    <property type="evidence" value="ECO:0007669"/>
    <property type="project" value="TreeGrafter"/>
</dbReference>
<sequence length="175" mass="19503">MKNIVLIGFMGSGKSTVGRGLAKRLGYRFIDTDYAIEEVTGLTVEQIFHKHGVKRFRGEEALLVSKLASKENLVIATGGGLVLNPENVKKLRENGVLVSLEASAGVICKRVRSKRTRPLLAKGNLQEKVERLLAERKEAYQVAELAVNTDDLSPEKIVNIIYRYLVERGVVRERN</sequence>
<dbReference type="GO" id="GO:0000287">
    <property type="term" value="F:magnesium ion binding"/>
    <property type="evidence" value="ECO:0007669"/>
    <property type="project" value="UniProtKB-UniRule"/>
</dbReference>
<evidence type="ECO:0000313" key="12">
    <source>
        <dbReference type="EMBL" id="PHJ36831.1"/>
    </source>
</evidence>
<dbReference type="InterPro" id="IPR000623">
    <property type="entry name" value="Shikimate_kinase/TSH1"/>
</dbReference>
<keyword evidence="4 11" id="KW-0028">Amino-acid biosynthesis</keyword>
<evidence type="ECO:0000256" key="8">
    <source>
        <dbReference type="ARBA" id="ARBA00022840"/>
    </source>
</evidence>
<keyword evidence="11" id="KW-0479">Metal-binding</keyword>
<evidence type="ECO:0000256" key="9">
    <source>
        <dbReference type="ARBA" id="ARBA00023141"/>
    </source>
</evidence>
<comment type="subcellular location">
    <subcellularLocation>
        <location evidence="11">Cytoplasm</location>
    </subcellularLocation>
</comment>
<feature type="binding site" evidence="11">
    <location>
        <position position="57"/>
    </location>
    <ligand>
        <name>substrate</name>
    </ligand>
</feature>
<keyword evidence="7 11" id="KW-0418">Kinase</keyword>
<dbReference type="EMBL" id="AWQQ01000146">
    <property type="protein sequence ID" value="PHJ36831.1"/>
    <property type="molecule type" value="Genomic_DNA"/>
</dbReference>
<evidence type="ECO:0000256" key="10">
    <source>
        <dbReference type="ARBA" id="ARBA00048567"/>
    </source>
</evidence>
<comment type="subunit">
    <text evidence="11">Monomer.</text>
</comment>
<dbReference type="EC" id="2.7.1.71" evidence="3 11"/>
<feature type="binding site" evidence="11">
    <location>
        <position position="117"/>
    </location>
    <ligand>
        <name>ATP</name>
        <dbReference type="ChEBI" id="CHEBI:30616"/>
    </ligand>
</feature>
<keyword evidence="6 11" id="KW-0547">Nucleotide-binding</keyword>
<dbReference type="UniPathway" id="UPA00053">
    <property type="reaction ID" value="UER00088"/>
</dbReference>
<dbReference type="GO" id="GO:0008652">
    <property type="term" value="P:amino acid biosynthetic process"/>
    <property type="evidence" value="ECO:0007669"/>
    <property type="project" value="UniProtKB-KW"/>
</dbReference>
<dbReference type="GO" id="GO:0009423">
    <property type="term" value="P:chorismate biosynthetic process"/>
    <property type="evidence" value="ECO:0007669"/>
    <property type="project" value="UniProtKB-UniRule"/>
</dbReference>